<dbReference type="GO" id="GO:0006422">
    <property type="term" value="P:aspartyl-tRNA aminoacylation"/>
    <property type="evidence" value="ECO:0007669"/>
    <property type="project" value="UniProtKB-UniRule"/>
</dbReference>
<keyword evidence="5 8" id="KW-0067">ATP-binding</keyword>
<keyword evidence="2 8" id="KW-0963">Cytoplasm</keyword>
<evidence type="ECO:0000259" key="9">
    <source>
        <dbReference type="PROSITE" id="PS50862"/>
    </source>
</evidence>
<protein>
    <recommendedName>
        <fullName evidence="8">Aspartate--tRNA(Asp/Asn) ligase</fullName>
        <ecNumber evidence="8">6.1.1.23</ecNumber>
    </recommendedName>
    <alternativeName>
        <fullName evidence="8">Aspartyl-tRNA synthetase</fullName>
        <shortName evidence="8">AspRS</shortName>
    </alternativeName>
    <alternativeName>
        <fullName evidence="8">Non-discriminating aspartyl-tRNA synthetase</fullName>
        <shortName evidence="8">ND-AspRS</shortName>
    </alternativeName>
</protein>
<proteinExistence type="inferred from homology"/>
<dbReference type="NCBIfam" id="TIGR00459">
    <property type="entry name" value="aspS_bact"/>
    <property type="match status" value="1"/>
</dbReference>
<name>A0A7X2IXA7_9BACI</name>
<keyword evidence="6 8" id="KW-0648">Protein biosynthesis</keyword>
<dbReference type="InterPro" id="IPR004115">
    <property type="entry name" value="GAD-like_sf"/>
</dbReference>
<dbReference type="PROSITE" id="PS50862">
    <property type="entry name" value="AA_TRNA_LIGASE_II"/>
    <property type="match status" value="1"/>
</dbReference>
<organism evidence="10 11">
    <name type="scientific">Metabacillus lacus</name>
    <dbReference type="NCBI Taxonomy" id="1983721"/>
    <lineage>
        <taxon>Bacteria</taxon>
        <taxon>Bacillati</taxon>
        <taxon>Bacillota</taxon>
        <taxon>Bacilli</taxon>
        <taxon>Bacillales</taxon>
        <taxon>Bacillaceae</taxon>
        <taxon>Metabacillus</taxon>
    </lineage>
</organism>
<feature type="binding site" evidence="8">
    <location>
        <position position="232"/>
    </location>
    <ligand>
        <name>ATP</name>
        <dbReference type="ChEBI" id="CHEBI:30616"/>
    </ligand>
</feature>
<dbReference type="InterPro" id="IPR004524">
    <property type="entry name" value="Asp-tRNA-ligase_1"/>
</dbReference>
<dbReference type="EC" id="6.1.1.23" evidence="8"/>
<evidence type="ECO:0000256" key="4">
    <source>
        <dbReference type="ARBA" id="ARBA00022741"/>
    </source>
</evidence>
<evidence type="ECO:0000313" key="11">
    <source>
        <dbReference type="Proteomes" id="UP000448867"/>
    </source>
</evidence>
<dbReference type="Proteomes" id="UP000448867">
    <property type="component" value="Unassembled WGS sequence"/>
</dbReference>
<feature type="binding site" evidence="8">
    <location>
        <position position="485"/>
    </location>
    <ligand>
        <name>ATP</name>
        <dbReference type="ChEBI" id="CHEBI:30616"/>
    </ligand>
</feature>
<dbReference type="InterPro" id="IPR012340">
    <property type="entry name" value="NA-bd_OB-fold"/>
</dbReference>
<dbReference type="Gene3D" id="3.30.930.10">
    <property type="entry name" value="Bira Bifunctional Protein, Domain 2"/>
    <property type="match status" value="1"/>
</dbReference>
<comment type="subcellular location">
    <subcellularLocation>
        <location evidence="8">Cytoplasm</location>
    </subcellularLocation>
</comment>
<evidence type="ECO:0000256" key="5">
    <source>
        <dbReference type="ARBA" id="ARBA00022840"/>
    </source>
</evidence>
<dbReference type="PANTHER" id="PTHR22594:SF5">
    <property type="entry name" value="ASPARTATE--TRNA LIGASE, MITOCHONDRIAL"/>
    <property type="match status" value="1"/>
</dbReference>
<comment type="caution">
    <text evidence="10">The sequence shown here is derived from an EMBL/GenBank/DDBJ whole genome shotgun (WGS) entry which is preliminary data.</text>
</comment>
<keyword evidence="11" id="KW-1185">Reference proteome</keyword>
<dbReference type="PRINTS" id="PR01042">
    <property type="entry name" value="TRNASYNTHASP"/>
</dbReference>
<dbReference type="GO" id="GO:0003676">
    <property type="term" value="F:nucleic acid binding"/>
    <property type="evidence" value="ECO:0007669"/>
    <property type="project" value="InterPro"/>
</dbReference>
<evidence type="ECO:0000256" key="2">
    <source>
        <dbReference type="ARBA" id="ARBA00022490"/>
    </source>
</evidence>
<dbReference type="CDD" id="cd04317">
    <property type="entry name" value="EcAspRS_like_N"/>
    <property type="match status" value="1"/>
</dbReference>
<comment type="subunit">
    <text evidence="8">Homodimer.</text>
</comment>
<dbReference type="Gene3D" id="3.30.1360.30">
    <property type="entry name" value="GAD-like domain"/>
    <property type="match status" value="1"/>
</dbReference>
<dbReference type="Gene3D" id="2.40.50.140">
    <property type="entry name" value="Nucleic acid-binding proteins"/>
    <property type="match status" value="1"/>
</dbReference>
<dbReference type="Pfam" id="PF00152">
    <property type="entry name" value="tRNA-synt_2"/>
    <property type="match status" value="1"/>
</dbReference>
<dbReference type="InterPro" id="IPR002312">
    <property type="entry name" value="Asp/Asn-tRNA-synth_IIb"/>
</dbReference>
<dbReference type="SUPFAM" id="SSF55681">
    <property type="entry name" value="Class II aaRS and biotin synthetases"/>
    <property type="match status" value="1"/>
</dbReference>
<reference evidence="10 11" key="1">
    <citation type="submission" date="2019-11" db="EMBL/GenBank/DDBJ databases">
        <title>Bacillus lacus genome.</title>
        <authorList>
            <person name="Allen C.J."/>
            <person name="Newman J.D."/>
        </authorList>
    </citation>
    <scope>NUCLEOTIDE SEQUENCE [LARGE SCALE GENOMIC DNA]</scope>
    <source>
        <strain evidence="10 11">KCTC 33946</strain>
    </source>
</reference>
<dbReference type="NCBIfam" id="NF001750">
    <property type="entry name" value="PRK00476.1"/>
    <property type="match status" value="1"/>
</dbReference>
<dbReference type="RefSeq" id="WP_343031386.1">
    <property type="nucleotide sequence ID" value="NZ_WKKI01000004.1"/>
</dbReference>
<dbReference type="GO" id="GO:0050560">
    <property type="term" value="F:aspartate-tRNA(Asn) ligase activity"/>
    <property type="evidence" value="ECO:0007669"/>
    <property type="project" value="UniProtKB-EC"/>
</dbReference>
<evidence type="ECO:0000256" key="6">
    <source>
        <dbReference type="ARBA" id="ARBA00022917"/>
    </source>
</evidence>
<dbReference type="Pfam" id="PF02938">
    <property type="entry name" value="GAD"/>
    <property type="match status" value="1"/>
</dbReference>
<dbReference type="CDD" id="cd00777">
    <property type="entry name" value="AspRS_core"/>
    <property type="match status" value="1"/>
</dbReference>
<feature type="binding site" evidence="8">
    <location>
        <position position="223"/>
    </location>
    <ligand>
        <name>L-aspartate</name>
        <dbReference type="ChEBI" id="CHEBI:29991"/>
    </ligand>
</feature>
<dbReference type="EMBL" id="WKKI01000004">
    <property type="protein sequence ID" value="MRX71381.1"/>
    <property type="molecule type" value="Genomic_DNA"/>
</dbReference>
<dbReference type="InterPro" id="IPR004364">
    <property type="entry name" value="Aa-tRNA-synt_II"/>
</dbReference>
<feature type="binding site" evidence="8">
    <location>
        <begin position="223"/>
        <end position="225"/>
    </location>
    <ligand>
        <name>ATP</name>
        <dbReference type="ChEBI" id="CHEBI:30616"/>
    </ligand>
</feature>
<keyword evidence="7 8" id="KW-0030">Aminoacyl-tRNA synthetase</keyword>
<evidence type="ECO:0000256" key="8">
    <source>
        <dbReference type="HAMAP-Rule" id="MF_00044"/>
    </source>
</evidence>
<feature type="binding site" evidence="8">
    <location>
        <position position="177"/>
    </location>
    <ligand>
        <name>L-aspartate</name>
        <dbReference type="ChEBI" id="CHEBI:29991"/>
    </ligand>
</feature>
<dbReference type="InterPro" id="IPR029351">
    <property type="entry name" value="GAD_dom"/>
</dbReference>
<dbReference type="InterPro" id="IPR047090">
    <property type="entry name" value="AspRS_core"/>
</dbReference>
<dbReference type="GO" id="GO:0004815">
    <property type="term" value="F:aspartate-tRNA ligase activity"/>
    <property type="evidence" value="ECO:0007669"/>
    <property type="project" value="UniProtKB-UniRule"/>
</dbReference>
<comment type="function">
    <text evidence="8">Aspartyl-tRNA synthetase with relaxed tRNA specificity since it is able to aspartylate not only its cognate tRNA(Asp) but also tRNA(Asn). Reaction proceeds in two steps: L-aspartate is first activated by ATP to form Asp-AMP and then transferred to the acceptor end of tRNA(Asp/Asn).</text>
</comment>
<comment type="similarity">
    <text evidence="1 8">Belongs to the class-II aminoacyl-tRNA synthetase family. Type 1 subfamily.</text>
</comment>
<feature type="region of interest" description="Aspartate" evidence="8">
    <location>
        <begin position="201"/>
        <end position="204"/>
    </location>
</feature>
<dbReference type="GO" id="GO:0140096">
    <property type="term" value="F:catalytic activity, acting on a protein"/>
    <property type="evidence" value="ECO:0007669"/>
    <property type="project" value="UniProtKB-ARBA"/>
</dbReference>
<comment type="catalytic activity">
    <reaction evidence="8">
        <text>tRNA(Asx) + L-aspartate + ATP = L-aspartyl-tRNA(Asx) + AMP + diphosphate</text>
        <dbReference type="Rhea" id="RHEA:18349"/>
        <dbReference type="Rhea" id="RHEA-COMP:9710"/>
        <dbReference type="Rhea" id="RHEA-COMP:9711"/>
        <dbReference type="ChEBI" id="CHEBI:29991"/>
        <dbReference type="ChEBI" id="CHEBI:30616"/>
        <dbReference type="ChEBI" id="CHEBI:33019"/>
        <dbReference type="ChEBI" id="CHEBI:78442"/>
        <dbReference type="ChEBI" id="CHEBI:78516"/>
        <dbReference type="ChEBI" id="CHEBI:456215"/>
        <dbReference type="EC" id="6.1.1.23"/>
    </reaction>
</comment>
<gene>
    <name evidence="8 10" type="primary">aspS</name>
    <name evidence="10" type="ORF">GJU40_04235</name>
</gene>
<evidence type="ECO:0000313" key="10">
    <source>
        <dbReference type="EMBL" id="MRX71381.1"/>
    </source>
</evidence>
<dbReference type="HAMAP" id="MF_00044">
    <property type="entry name" value="Asp_tRNA_synth_type1"/>
    <property type="match status" value="1"/>
</dbReference>
<feature type="binding site" evidence="8">
    <location>
        <begin position="537"/>
        <end position="540"/>
    </location>
    <ligand>
        <name>ATP</name>
        <dbReference type="ChEBI" id="CHEBI:30616"/>
    </ligand>
</feature>
<accession>A0A7X2IXA7</accession>
<evidence type="ECO:0000256" key="3">
    <source>
        <dbReference type="ARBA" id="ARBA00022598"/>
    </source>
</evidence>
<dbReference type="InterPro" id="IPR047089">
    <property type="entry name" value="Asp-tRNA-ligase_1_N"/>
</dbReference>
<dbReference type="SUPFAM" id="SSF50249">
    <property type="entry name" value="Nucleic acid-binding proteins"/>
    <property type="match status" value="1"/>
</dbReference>
<evidence type="ECO:0000256" key="1">
    <source>
        <dbReference type="ARBA" id="ARBA00006303"/>
    </source>
</evidence>
<dbReference type="PANTHER" id="PTHR22594">
    <property type="entry name" value="ASPARTYL/LYSYL-TRNA SYNTHETASE"/>
    <property type="match status" value="1"/>
</dbReference>
<dbReference type="InterPro" id="IPR006195">
    <property type="entry name" value="aa-tRNA-synth_II"/>
</dbReference>
<dbReference type="GO" id="GO:0005737">
    <property type="term" value="C:cytoplasm"/>
    <property type="evidence" value="ECO:0007669"/>
    <property type="project" value="UniProtKB-SubCell"/>
</dbReference>
<keyword evidence="3 8" id="KW-0436">Ligase</keyword>
<dbReference type="GO" id="GO:0005524">
    <property type="term" value="F:ATP binding"/>
    <property type="evidence" value="ECO:0007669"/>
    <property type="project" value="UniProtKB-UniRule"/>
</dbReference>
<feature type="binding site" evidence="8">
    <location>
        <position position="451"/>
    </location>
    <ligand>
        <name>L-aspartate</name>
        <dbReference type="ChEBI" id="CHEBI:29991"/>
    </ligand>
</feature>
<feature type="site" description="Important for tRNA non-discrimination" evidence="8">
    <location>
        <position position="84"/>
    </location>
</feature>
<feature type="domain" description="Aminoacyl-transfer RNA synthetases class-II family profile" evidence="9">
    <location>
        <begin position="144"/>
        <end position="558"/>
    </location>
</feature>
<comment type="caution">
    <text evidence="8">Lacks conserved residue(s) required for the propagation of feature annotation.</text>
</comment>
<evidence type="ECO:0000256" key="7">
    <source>
        <dbReference type="ARBA" id="ARBA00023146"/>
    </source>
</evidence>
<dbReference type="InterPro" id="IPR045864">
    <property type="entry name" value="aa-tRNA-synth_II/BPL/LPL"/>
</dbReference>
<sequence length="588" mass="65607">MADRTNYCGEVTESAIGERIVLKGWVQKRRDLGGLIFTDLRDRTGLIQVVFNPDVSQEALNTADKVRNEFVLEVEGTVVAREEGTINPNLPTGKVEVHAEKLTILNAAKNPPFQIDNKSEGVSEDVRLKYRYLDLRRPVLFDTFKMRHNVTKSIRTFLDDKGFLDVETPILTKSTPEGARDYLVPSRVHEGEFYALPQSPQIFKQLLMVSGFDRYYQIARCFRDEDLRADRQPEFTQIDIEMSFMEQKDIMSLTEEMMAAVMKETKGEELELPLPRMTYDEAMGSYGSDKPDTRFDMLLTDVSEMVAESGFKVFSSTVSGGGQVKLINAKGGAASYSRKDIDALTEFVSAYGAKGLAWMKAEEDGLKGPISKFFAGAEQEALISAAGAEAGDLLLFVADKPAVVADALGALRLKLGRELGLIDESKNNFLWVIDWPLLEFDEKDNRYYAAHHPFTMPAKEDLNLFESAPQKMKAQAYDLVLNGYELGGGSIRIYEKDIQEKMFQLLGFSEEEAKEQFGFLLEAFEYGTPPHGGIALGLDRLVMLLAGRTNLRDTIAFPKTASASCLLTNAPGEVSESQLDELSLSLKK</sequence>
<keyword evidence="4 8" id="KW-0547">Nucleotide-binding</keyword>
<dbReference type="SUPFAM" id="SSF55261">
    <property type="entry name" value="GAD domain-like"/>
    <property type="match status" value="1"/>
</dbReference>
<dbReference type="GO" id="GO:0016740">
    <property type="term" value="F:transferase activity"/>
    <property type="evidence" value="ECO:0007669"/>
    <property type="project" value="UniProtKB-ARBA"/>
</dbReference>
<feature type="binding site" evidence="8">
    <location>
        <position position="492"/>
    </location>
    <ligand>
        <name>L-aspartate</name>
        <dbReference type="ChEBI" id="CHEBI:29991"/>
    </ligand>
</feature>
<dbReference type="AlphaFoldDB" id="A0A7X2IXA7"/>
<dbReference type="InterPro" id="IPR004365">
    <property type="entry name" value="NA-bd_OB_tRNA"/>
</dbReference>
<dbReference type="Pfam" id="PF01336">
    <property type="entry name" value="tRNA_anti-codon"/>
    <property type="match status" value="1"/>
</dbReference>